<proteinExistence type="predicted"/>
<protein>
    <recommendedName>
        <fullName evidence="3">Collagen-like protein</fullName>
    </recommendedName>
</protein>
<accession>A0A919YMP9</accession>
<dbReference type="EMBL" id="BOSE01000001">
    <property type="protein sequence ID" value="GIP14974.1"/>
    <property type="molecule type" value="Genomic_DNA"/>
</dbReference>
<evidence type="ECO:0008006" key="3">
    <source>
        <dbReference type="Google" id="ProtNLM"/>
    </source>
</evidence>
<dbReference type="InterPro" id="IPR008983">
    <property type="entry name" value="Tumour_necrosis_fac-like_dom"/>
</dbReference>
<evidence type="ECO:0000313" key="1">
    <source>
        <dbReference type="EMBL" id="GIP14974.1"/>
    </source>
</evidence>
<sequence>MTGATGPTGSTGVGLTGATGPTGPIGVGVTGVTGPTGVTGFGLTGGTGPIGVTGVMGPISSEGFSAYTNFTVSTDVKPIKGWSTNFASLHFDQNNGIYSVPINGKYAIYATLTYGFQLGYPPNPLGSIKPKFTIYRNSELLLISLFPRITFTVEGGYDSLSTGANLSMVGVFELLNGDKLSMNYETDGLTNSVVCDIYWSIYCFS</sequence>
<evidence type="ECO:0000313" key="2">
    <source>
        <dbReference type="Proteomes" id="UP000683139"/>
    </source>
</evidence>
<dbReference type="SUPFAM" id="SSF49842">
    <property type="entry name" value="TNF-like"/>
    <property type="match status" value="1"/>
</dbReference>
<reference evidence="1" key="1">
    <citation type="submission" date="2021-03" db="EMBL/GenBank/DDBJ databases">
        <title>Antimicrobial resistance genes in bacteria isolated from Japanese honey, and their potential for conferring macrolide and lincosamide resistance in the American foulbrood pathogen Paenibacillus larvae.</title>
        <authorList>
            <person name="Okamoto M."/>
            <person name="Kumagai M."/>
            <person name="Kanamori H."/>
            <person name="Takamatsu D."/>
        </authorList>
    </citation>
    <scope>NUCLEOTIDE SEQUENCE</scope>
    <source>
        <strain evidence="1">J40TS1</strain>
    </source>
</reference>
<comment type="caution">
    <text evidence="1">The sequence shown here is derived from an EMBL/GenBank/DDBJ whole genome shotgun (WGS) entry which is preliminary data.</text>
</comment>
<gene>
    <name evidence="1" type="ORF">J40TS1_06160</name>
</gene>
<dbReference type="AlphaFoldDB" id="A0A919YMP9"/>
<dbReference type="Proteomes" id="UP000683139">
    <property type="component" value="Unassembled WGS sequence"/>
</dbReference>
<organism evidence="1 2">
    <name type="scientific">Paenibacillus montaniterrae</name>
    <dbReference type="NCBI Taxonomy" id="429341"/>
    <lineage>
        <taxon>Bacteria</taxon>
        <taxon>Bacillati</taxon>
        <taxon>Bacillota</taxon>
        <taxon>Bacilli</taxon>
        <taxon>Bacillales</taxon>
        <taxon>Paenibacillaceae</taxon>
        <taxon>Paenibacillus</taxon>
    </lineage>
</organism>
<name>A0A919YMP9_9BACL</name>
<keyword evidence="2" id="KW-1185">Reference proteome</keyword>